<protein>
    <submittedName>
        <fullName evidence="1">Uncharacterized protein</fullName>
    </submittedName>
</protein>
<proteinExistence type="predicted"/>
<evidence type="ECO:0000313" key="2">
    <source>
        <dbReference type="Proteomes" id="UP001177260"/>
    </source>
</evidence>
<evidence type="ECO:0000313" key="1">
    <source>
        <dbReference type="EMBL" id="KAK1140044.1"/>
    </source>
</evidence>
<accession>A0ACC3AQW9</accession>
<dbReference type="EMBL" id="JAOPJF010000092">
    <property type="protein sequence ID" value="KAK1140044.1"/>
    <property type="molecule type" value="Genomic_DNA"/>
</dbReference>
<sequence>MVEKGHRSYGHIFRLGPRQIWVSEKAAMKAILQTVDLPKVNIPGMFKKVQPGPHQNCVDKLGQFFSLCVGSLVENTAIKHAPKVLFRHHEQRE</sequence>
<gene>
    <name evidence="1" type="ORF">N8T08_010954</name>
</gene>
<name>A0ACC3AQW9_9EURO</name>
<dbReference type="Proteomes" id="UP001177260">
    <property type="component" value="Unassembled WGS sequence"/>
</dbReference>
<reference evidence="1 2" key="1">
    <citation type="journal article" date="2023" name="ACS Omega">
        <title>Identification of the Neoaspergillic Acid Biosynthesis Gene Cluster by Establishing an In Vitro CRISPR-Ribonucleoprotein Genetic System in Aspergillus melleus.</title>
        <authorList>
            <person name="Yuan B."/>
            <person name="Grau M.F."/>
            <person name="Murata R.M."/>
            <person name="Torok T."/>
            <person name="Venkateswaran K."/>
            <person name="Stajich J.E."/>
            <person name="Wang C.C.C."/>
        </authorList>
    </citation>
    <scope>NUCLEOTIDE SEQUENCE [LARGE SCALE GENOMIC DNA]</scope>
    <source>
        <strain evidence="1 2">IMV 1140</strain>
    </source>
</reference>
<keyword evidence="2" id="KW-1185">Reference proteome</keyword>
<organism evidence="1 2">
    <name type="scientific">Aspergillus melleus</name>
    <dbReference type="NCBI Taxonomy" id="138277"/>
    <lineage>
        <taxon>Eukaryota</taxon>
        <taxon>Fungi</taxon>
        <taxon>Dikarya</taxon>
        <taxon>Ascomycota</taxon>
        <taxon>Pezizomycotina</taxon>
        <taxon>Eurotiomycetes</taxon>
        <taxon>Eurotiomycetidae</taxon>
        <taxon>Eurotiales</taxon>
        <taxon>Aspergillaceae</taxon>
        <taxon>Aspergillus</taxon>
        <taxon>Aspergillus subgen. Circumdati</taxon>
    </lineage>
</organism>
<comment type="caution">
    <text evidence="1">The sequence shown here is derived from an EMBL/GenBank/DDBJ whole genome shotgun (WGS) entry which is preliminary data.</text>
</comment>